<accession>A0A101A9D7</accession>
<evidence type="ECO:0000313" key="3">
    <source>
        <dbReference type="EMBL" id="KUI18809.1"/>
    </source>
</evidence>
<dbReference type="SUPFAM" id="SSF51735">
    <property type="entry name" value="NAD(P)-binding Rossmann-fold domains"/>
    <property type="match status" value="1"/>
</dbReference>
<dbReference type="PANTHER" id="PTHR42760:SF133">
    <property type="entry name" value="3-OXOACYL-[ACYL-CARRIER-PROTEIN] REDUCTASE"/>
    <property type="match status" value="1"/>
</dbReference>
<evidence type="ECO:0000313" key="4">
    <source>
        <dbReference type="Proteomes" id="UP000053707"/>
    </source>
</evidence>
<dbReference type="GO" id="GO:0006633">
    <property type="term" value="P:fatty acid biosynthetic process"/>
    <property type="evidence" value="ECO:0007669"/>
    <property type="project" value="TreeGrafter"/>
</dbReference>
<proteinExistence type="inferred from homology"/>
<name>A0A101A9D7_9MYCO</name>
<comment type="similarity">
    <text evidence="1">Belongs to the short-chain dehydrogenases/reductases (SDR) family.</text>
</comment>
<dbReference type="RefSeq" id="WP_064395099.1">
    <property type="nucleotide sequence ID" value="NZ_LQIR01000010.1"/>
</dbReference>
<dbReference type="PRINTS" id="PR00081">
    <property type="entry name" value="GDHRDH"/>
</dbReference>
<protein>
    <submittedName>
        <fullName evidence="3">Oxidoreductase</fullName>
    </submittedName>
</protein>
<evidence type="ECO:0000256" key="1">
    <source>
        <dbReference type="ARBA" id="ARBA00006484"/>
    </source>
</evidence>
<organism evidence="3 4">
    <name type="scientific">Mycobacterium lehmannii</name>
    <dbReference type="NCBI Taxonomy" id="2048550"/>
    <lineage>
        <taxon>Bacteria</taxon>
        <taxon>Bacillati</taxon>
        <taxon>Actinomycetota</taxon>
        <taxon>Actinomycetes</taxon>
        <taxon>Mycobacteriales</taxon>
        <taxon>Mycobacteriaceae</taxon>
        <taxon>Mycobacterium</taxon>
    </lineage>
</organism>
<gene>
    <name evidence="3" type="ORF">AU192_23735</name>
</gene>
<dbReference type="InterPro" id="IPR036291">
    <property type="entry name" value="NAD(P)-bd_dom_sf"/>
</dbReference>
<dbReference type="InterPro" id="IPR002347">
    <property type="entry name" value="SDR_fam"/>
</dbReference>
<evidence type="ECO:0000256" key="2">
    <source>
        <dbReference type="ARBA" id="ARBA00023002"/>
    </source>
</evidence>
<keyword evidence="4" id="KW-1185">Reference proteome</keyword>
<reference evidence="3 4" key="1">
    <citation type="submission" date="2016-01" db="EMBL/GenBank/DDBJ databases">
        <authorList>
            <consortium name="TB Trials Study Group"/>
            <person name="Sutton G."/>
            <person name="Brinkac L."/>
            <person name="Sanka R."/>
            <person name="Adams M."/>
            <person name="Lau E.L."/>
            <person name="Macaden R."/>
            <person name="Grewal H.M.S."/>
        </authorList>
    </citation>
    <scope>NUCLEOTIDE SEQUENCE [LARGE SCALE GENOMIC DNA]</scope>
    <source>
        <strain evidence="3 4">IS-1744</strain>
    </source>
</reference>
<dbReference type="PANTHER" id="PTHR42760">
    <property type="entry name" value="SHORT-CHAIN DEHYDROGENASES/REDUCTASES FAMILY MEMBER"/>
    <property type="match status" value="1"/>
</dbReference>
<dbReference type="AlphaFoldDB" id="A0A101A9D7"/>
<dbReference type="GO" id="GO:0016616">
    <property type="term" value="F:oxidoreductase activity, acting on the CH-OH group of donors, NAD or NADP as acceptor"/>
    <property type="evidence" value="ECO:0007669"/>
    <property type="project" value="TreeGrafter"/>
</dbReference>
<keyword evidence="2" id="KW-0560">Oxidoreductase</keyword>
<dbReference type="EMBL" id="LQIR01000010">
    <property type="protein sequence ID" value="KUI18809.1"/>
    <property type="molecule type" value="Genomic_DNA"/>
</dbReference>
<comment type="caution">
    <text evidence="3">The sequence shown here is derived from an EMBL/GenBank/DDBJ whole genome shotgun (WGS) entry which is preliminary data.</text>
</comment>
<dbReference type="GO" id="GO:0048038">
    <property type="term" value="F:quinone binding"/>
    <property type="evidence" value="ECO:0007669"/>
    <property type="project" value="TreeGrafter"/>
</dbReference>
<dbReference type="CDD" id="cd05233">
    <property type="entry name" value="SDR_c"/>
    <property type="match status" value="1"/>
</dbReference>
<sequence length="284" mass="30116">MSTDFDRRDRTAFDLSGKVVVVVGAGQSAGPGMGNGRAISILAARHGAEIVAVDLNPTAVQETVEMITAEGGRAYAVEADVADKGDCQNIFDTAMASSGRVDGMVYSAATNPPFDFDSNSMTVENFNYGINVNMLGCYHCNLFAAQCMERNPGDTTGSIVNISSIASVKNELGLNIGIMPYALGKSGLNHITELAAVQFAEAGIRVNTLMLGPIDSVLANRESQSLFGLNADEATERHSEVVKLKMGRGSVWESAYAALYLLADESRFMTGQQIRLDGGATLVR</sequence>
<dbReference type="Pfam" id="PF13561">
    <property type="entry name" value="adh_short_C2"/>
    <property type="match status" value="1"/>
</dbReference>
<dbReference type="Proteomes" id="UP000053707">
    <property type="component" value="Unassembled WGS sequence"/>
</dbReference>
<dbReference type="Gene3D" id="3.40.50.720">
    <property type="entry name" value="NAD(P)-binding Rossmann-like Domain"/>
    <property type="match status" value="1"/>
</dbReference>